<evidence type="ECO:0000313" key="21">
    <source>
        <dbReference type="EMBL" id="SCG86282.1"/>
    </source>
</evidence>
<feature type="transmembrane region" description="Helical" evidence="18">
    <location>
        <begin position="124"/>
        <end position="144"/>
    </location>
</feature>
<organism evidence="21 22">
    <name type="scientific">Methanobacterium congolense</name>
    <dbReference type="NCBI Taxonomy" id="118062"/>
    <lineage>
        <taxon>Archaea</taxon>
        <taxon>Methanobacteriati</taxon>
        <taxon>Methanobacteriota</taxon>
        <taxon>Methanomada group</taxon>
        <taxon>Methanobacteria</taxon>
        <taxon>Methanobacteriales</taxon>
        <taxon>Methanobacteriaceae</taxon>
        <taxon>Methanobacterium</taxon>
    </lineage>
</organism>
<name>A0A1D3L3R4_9EURY</name>
<evidence type="ECO:0000256" key="5">
    <source>
        <dbReference type="ARBA" id="ARBA00010810"/>
    </source>
</evidence>
<evidence type="ECO:0000256" key="9">
    <source>
        <dbReference type="ARBA" id="ARBA00022692"/>
    </source>
</evidence>
<dbReference type="EMBL" id="LT607756">
    <property type="protein sequence ID" value="SCG86282.1"/>
    <property type="molecule type" value="Genomic_DNA"/>
</dbReference>
<keyword evidence="11" id="KW-0460">Magnesium</keyword>
<feature type="transmembrane region" description="Helical" evidence="18">
    <location>
        <begin position="174"/>
        <end position="193"/>
    </location>
</feature>
<feature type="transmembrane region" description="Helical" evidence="18">
    <location>
        <begin position="205"/>
        <end position="222"/>
    </location>
</feature>
<dbReference type="InterPro" id="IPR003674">
    <property type="entry name" value="Oligo_trans_STT3"/>
</dbReference>
<dbReference type="PANTHER" id="PTHR13872">
    <property type="entry name" value="DOLICHYL-DIPHOSPHOOLIGOSACCHARIDE--PROTEIN GLYCOSYLTRANSFERASE SUBUNIT"/>
    <property type="match status" value="1"/>
</dbReference>
<dbReference type="Pfam" id="PF21436">
    <property type="entry name" value="STT3-PglB_core"/>
    <property type="match status" value="1"/>
</dbReference>
<reference evidence="21 22" key="1">
    <citation type="submission" date="2016-08" db="EMBL/GenBank/DDBJ databases">
        <authorList>
            <person name="Seilhamer J.J."/>
        </authorList>
    </citation>
    <scope>NUCLEOTIDE SEQUENCE [LARGE SCALE GENOMIC DNA]</scope>
    <source>
        <strain evidence="21">Buetzberg</strain>
    </source>
</reference>
<keyword evidence="8" id="KW-0808">Transferase</keyword>
<dbReference type="InterPro" id="IPR048999">
    <property type="entry name" value="STT3-PglB_core"/>
</dbReference>
<feature type="transmembrane region" description="Helical" evidence="18">
    <location>
        <begin position="431"/>
        <end position="453"/>
    </location>
</feature>
<dbReference type="Pfam" id="PF02516">
    <property type="entry name" value="STT3"/>
    <property type="match status" value="1"/>
</dbReference>
<evidence type="ECO:0000256" key="1">
    <source>
        <dbReference type="ARBA" id="ARBA00001936"/>
    </source>
</evidence>
<feature type="transmembrane region" description="Helical" evidence="18">
    <location>
        <begin position="271"/>
        <end position="291"/>
    </location>
</feature>
<feature type="domain" description="Oligosaccharyl transferase STT3 N-terminal" evidence="19">
    <location>
        <begin position="28"/>
        <end position="474"/>
    </location>
</feature>
<comment type="subcellular location">
    <subcellularLocation>
        <location evidence="3">Cell membrane</location>
        <topology evidence="3">Multi-pass membrane protein</topology>
    </subcellularLocation>
</comment>
<evidence type="ECO:0000256" key="2">
    <source>
        <dbReference type="ARBA" id="ARBA00001946"/>
    </source>
</evidence>
<keyword evidence="12 18" id="KW-1133">Transmembrane helix</keyword>
<evidence type="ECO:0000259" key="20">
    <source>
        <dbReference type="Pfam" id="PF21436"/>
    </source>
</evidence>
<dbReference type="PATRIC" id="fig|129848.4.peg.1767"/>
<dbReference type="UniPathway" id="UPA00378"/>
<feature type="transmembrane region" description="Helical" evidence="18">
    <location>
        <begin position="407"/>
        <end position="425"/>
    </location>
</feature>
<evidence type="ECO:0000256" key="8">
    <source>
        <dbReference type="ARBA" id="ARBA00022679"/>
    </source>
</evidence>
<comment type="cofactor">
    <cofactor evidence="1">
        <name>Mn(2+)</name>
        <dbReference type="ChEBI" id="CHEBI:29035"/>
    </cofactor>
</comment>
<evidence type="ECO:0000259" key="19">
    <source>
        <dbReference type="Pfam" id="PF02516"/>
    </source>
</evidence>
<dbReference type="GO" id="GO:0004576">
    <property type="term" value="F:oligosaccharyl transferase activity"/>
    <property type="evidence" value="ECO:0007669"/>
    <property type="project" value="InterPro"/>
</dbReference>
<dbReference type="SUPFAM" id="SSF103473">
    <property type="entry name" value="MFS general substrate transporter"/>
    <property type="match status" value="1"/>
</dbReference>
<accession>A0A1D3L3R4</accession>
<comment type="similarity">
    <text evidence="5">Belongs to the STT3 family.</text>
</comment>
<keyword evidence="13 18" id="KW-0472">Membrane</keyword>
<comment type="catalytic activity">
    <reaction evidence="16">
        <text>an archaeal dolichyl phosphooligosaccharide + [protein]-L-asparagine = an archaeal dolichyl phosphate + a glycoprotein with the oligosaccharide chain attached by N-beta-D-glycosyl linkage to a protein L-asparagine.</text>
        <dbReference type="EC" id="2.4.99.21"/>
    </reaction>
</comment>
<dbReference type="STRING" id="118062.MCBB_1727"/>
<keyword evidence="22" id="KW-1185">Reference proteome</keyword>
<dbReference type="InterPro" id="IPR036259">
    <property type="entry name" value="MFS_trans_sf"/>
</dbReference>
<feature type="transmembrane region" description="Helical" evidence="18">
    <location>
        <begin position="465"/>
        <end position="486"/>
    </location>
</feature>
<evidence type="ECO:0000256" key="4">
    <source>
        <dbReference type="ARBA" id="ARBA00004922"/>
    </source>
</evidence>
<dbReference type="GO" id="GO:0046872">
    <property type="term" value="F:metal ion binding"/>
    <property type="evidence" value="ECO:0007669"/>
    <property type="project" value="UniProtKB-KW"/>
</dbReference>
<feature type="transmembrane region" description="Helical" evidence="18">
    <location>
        <begin position="334"/>
        <end position="356"/>
    </location>
</feature>
<feature type="compositionally biased region" description="Basic residues" evidence="17">
    <location>
        <begin position="370"/>
        <end position="384"/>
    </location>
</feature>
<evidence type="ECO:0000256" key="11">
    <source>
        <dbReference type="ARBA" id="ARBA00022842"/>
    </source>
</evidence>
<evidence type="ECO:0000256" key="14">
    <source>
        <dbReference type="ARBA" id="ARBA00023211"/>
    </source>
</evidence>
<feature type="transmembrane region" description="Helical" evidence="18">
    <location>
        <begin position="151"/>
        <end position="168"/>
    </location>
</feature>
<keyword evidence="7" id="KW-0328">Glycosyltransferase</keyword>
<evidence type="ECO:0000256" key="17">
    <source>
        <dbReference type="SAM" id="MobiDB-lite"/>
    </source>
</evidence>
<evidence type="ECO:0000256" key="6">
    <source>
        <dbReference type="ARBA" id="ARBA00012602"/>
    </source>
</evidence>
<comment type="pathway">
    <text evidence="4">Protein modification; protein glycosylation.</text>
</comment>
<protein>
    <recommendedName>
        <fullName evidence="6">dolichyl-phosphooligosaccharide-protein glycotransferase</fullName>
        <ecNumber evidence="6">2.4.99.21</ecNumber>
    </recommendedName>
    <alternativeName>
        <fullName evidence="15">Oligosaccharyl transferase</fullName>
    </alternativeName>
</protein>
<feature type="transmembrane region" description="Helical" evidence="18">
    <location>
        <begin position="228"/>
        <end position="247"/>
    </location>
</feature>
<dbReference type="Proteomes" id="UP000094707">
    <property type="component" value="Chromosome I"/>
</dbReference>
<evidence type="ECO:0000256" key="7">
    <source>
        <dbReference type="ARBA" id="ARBA00022676"/>
    </source>
</evidence>
<dbReference type="PANTHER" id="PTHR13872:SF1">
    <property type="entry name" value="DOLICHYL-DIPHOSPHOOLIGOSACCHARIDE--PROTEIN GLYCOSYLTRANSFERASE SUBUNIT STT3B"/>
    <property type="match status" value="1"/>
</dbReference>
<comment type="cofactor">
    <cofactor evidence="2">
        <name>Mg(2+)</name>
        <dbReference type="ChEBI" id="CHEBI:18420"/>
    </cofactor>
</comment>
<keyword evidence="9 18" id="KW-0812">Transmembrane</keyword>
<dbReference type="KEGG" id="mcub:MCBB_1727"/>
<keyword evidence="10" id="KW-0479">Metal-binding</keyword>
<sequence length="815" mass="89858">MNARKVFSKYKPLIIIILLFLLVFSLRAEAANIPGVPSSMKAYYEDANGLPYYSEMDSYYNYRMTQDLLTNGHLGDTVINGTNWDLHSYYPSGRSADYPPLIAYVTAFAYKIANAFADVPLTQVAFWIGAFIASLCVIPAYLLVRRITNDYGGIVAAVLAGLAPSYFAHTFAGFFDTDMFNILLPLLVVWFFIESVRAHNLKNRTVFAVLSALSLLVFAKAWEGWWYLFYMLIGTVVVYLLASQYLFNMKTIKPLGDYPSKLEWFKDQHEIFSIVVFLLVSLVAMLIFLGASGLSSALLQPLGASQLQSAVQNTAYPNVYVSVSELQVPSVSSVVAGVGGVVPFLFGILGVFLMFWQLKPKTKKEEPKNKDKKSRKKRNKRKKEAKPVETEDKNNIKEAMEKERRNYLLYGILFSVWLLILAYAMTKGVRFIEPFTLPIALSAGIFVGLLLGYVKDHIKTNGYQYVAMAIVVALAVYSPIVSAYAVSSAVVPGTDDSMVSSLTWINNNTSNDTIITSWWDYGHLFTAVANRPVTFDGGSQNSLRAYWVGKAMLTSNETLSAGILKMLATSGDQGPLTLENYTKDTGKSAEILNNILGVDKAQAQTLLTTKYGLTAEQAQNVLKYTHPDKAAPQVFVTSSDMVGKALWWSYFGSWNFTSQNGTSYGYSVAQANTTKVGNNTLFVGSNAVVGLVNGNNISAGVMNVNEVQSEVNQTGSSQVLSSIATELQTGNGSLVQEPHKLLVINNGNLTQNQTVSADGTFSIYLFVQNNTYITVAMSRELEDSMFTRMFFLNGYGLTHFTAKHADAGVTVWSVT</sequence>
<keyword evidence="14" id="KW-0464">Manganese</keyword>
<evidence type="ECO:0000256" key="13">
    <source>
        <dbReference type="ARBA" id="ARBA00023136"/>
    </source>
</evidence>
<dbReference type="AlphaFoldDB" id="A0A1D3L3R4"/>
<dbReference type="GO" id="GO:0005886">
    <property type="term" value="C:plasma membrane"/>
    <property type="evidence" value="ECO:0007669"/>
    <property type="project" value="UniProtKB-SubCell"/>
</dbReference>
<evidence type="ECO:0000256" key="15">
    <source>
        <dbReference type="ARBA" id="ARBA00030679"/>
    </source>
</evidence>
<gene>
    <name evidence="21" type="ORF">MCBB_1727</name>
</gene>
<evidence type="ECO:0000256" key="16">
    <source>
        <dbReference type="ARBA" id="ARBA00034066"/>
    </source>
</evidence>
<evidence type="ECO:0000256" key="3">
    <source>
        <dbReference type="ARBA" id="ARBA00004651"/>
    </source>
</evidence>
<feature type="domain" description="STT3/PglB/AglB core" evidence="20">
    <location>
        <begin position="514"/>
        <end position="569"/>
    </location>
</feature>
<evidence type="ECO:0000256" key="12">
    <source>
        <dbReference type="ARBA" id="ARBA00022989"/>
    </source>
</evidence>
<evidence type="ECO:0000313" key="22">
    <source>
        <dbReference type="Proteomes" id="UP000094707"/>
    </source>
</evidence>
<dbReference type="InterPro" id="IPR048307">
    <property type="entry name" value="STT3_N"/>
</dbReference>
<dbReference type="OrthoDB" id="82393at2157"/>
<dbReference type="Gene3D" id="3.40.50.12610">
    <property type="match status" value="1"/>
</dbReference>
<evidence type="ECO:0000256" key="10">
    <source>
        <dbReference type="ARBA" id="ARBA00022723"/>
    </source>
</evidence>
<dbReference type="EC" id="2.4.99.21" evidence="6"/>
<proteinExistence type="inferred from homology"/>
<feature type="region of interest" description="Disordered" evidence="17">
    <location>
        <begin position="364"/>
        <end position="391"/>
    </location>
</feature>
<evidence type="ECO:0000256" key="18">
    <source>
        <dbReference type="SAM" id="Phobius"/>
    </source>
</evidence>